<protein>
    <submittedName>
        <fullName evidence="2">Uncharacterized protein LOC111240885</fullName>
    </submittedName>
</protein>
<accession>A0A3Q0EKY7</accession>
<organism evidence="1 2">
    <name type="scientific">Vigna radiata var. radiata</name>
    <name type="common">Mung bean</name>
    <name type="synonym">Phaseolus aureus</name>
    <dbReference type="NCBI Taxonomy" id="3916"/>
    <lineage>
        <taxon>Eukaryota</taxon>
        <taxon>Viridiplantae</taxon>
        <taxon>Streptophyta</taxon>
        <taxon>Embryophyta</taxon>
        <taxon>Tracheophyta</taxon>
        <taxon>Spermatophyta</taxon>
        <taxon>Magnoliopsida</taxon>
        <taxon>eudicotyledons</taxon>
        <taxon>Gunneridae</taxon>
        <taxon>Pentapetalae</taxon>
        <taxon>rosids</taxon>
        <taxon>fabids</taxon>
        <taxon>Fabales</taxon>
        <taxon>Fabaceae</taxon>
        <taxon>Papilionoideae</taxon>
        <taxon>50 kb inversion clade</taxon>
        <taxon>NPAAA clade</taxon>
        <taxon>indigoferoid/millettioid clade</taxon>
        <taxon>Phaseoleae</taxon>
        <taxon>Vigna</taxon>
    </lineage>
</organism>
<evidence type="ECO:0000313" key="1">
    <source>
        <dbReference type="Proteomes" id="UP000087766"/>
    </source>
</evidence>
<dbReference type="Proteomes" id="UP000087766">
    <property type="component" value="Unplaced"/>
</dbReference>
<gene>
    <name evidence="2" type="primary">LOC111240885</name>
</gene>
<dbReference type="RefSeq" id="XP_022632583.1">
    <property type="nucleotide sequence ID" value="XM_022776862.1"/>
</dbReference>
<sequence length="151" mass="17761">MDINGWEEELDAWRRRGALENMGWHREALYNIRSKSEDLLQGERAAITVELCEMKKVHLQDLPNLRKFSSGNTLKWSSLENVVLKDCPKVKKFGLGMIKESELKSILITENEEQIDPHTKLPYLFELSIPELLKNHLQQITYSQVHCWWKN</sequence>
<name>A0A3Q0EKY7_VIGRR</name>
<keyword evidence="1" id="KW-1185">Reference proteome</keyword>
<dbReference type="AlphaFoldDB" id="A0A3Q0EKY7"/>
<reference evidence="2" key="1">
    <citation type="submission" date="2025-08" db="UniProtKB">
        <authorList>
            <consortium name="RefSeq"/>
        </authorList>
    </citation>
    <scope>IDENTIFICATION</scope>
    <source>
        <tissue evidence="2">Leaf</tissue>
    </source>
</reference>
<proteinExistence type="predicted"/>
<evidence type="ECO:0000313" key="2">
    <source>
        <dbReference type="RefSeq" id="XP_022632583.1"/>
    </source>
</evidence>
<dbReference type="KEGG" id="vra:111240885"/>
<dbReference type="GeneID" id="111240885"/>
<dbReference type="OrthoDB" id="1430766at2759"/>